<gene>
    <name evidence="1" type="ORF">MM415A01778_0004</name>
</gene>
<organism evidence="1">
    <name type="scientific">viral metagenome</name>
    <dbReference type="NCBI Taxonomy" id="1070528"/>
    <lineage>
        <taxon>unclassified sequences</taxon>
        <taxon>metagenomes</taxon>
        <taxon>organismal metagenomes</taxon>
    </lineage>
</organism>
<dbReference type="AlphaFoldDB" id="A0A6M3K1F7"/>
<protein>
    <submittedName>
        <fullName evidence="1">Uncharacterized protein</fullName>
    </submittedName>
</protein>
<dbReference type="EMBL" id="MT142165">
    <property type="protein sequence ID" value="QJA75451.1"/>
    <property type="molecule type" value="Genomic_DNA"/>
</dbReference>
<accession>A0A6M3K1F7</accession>
<name>A0A6M3K1F7_9ZZZZ</name>
<evidence type="ECO:0000313" key="1">
    <source>
        <dbReference type="EMBL" id="QJA75451.1"/>
    </source>
</evidence>
<proteinExistence type="predicted"/>
<sequence length="66" mass="7983">MTTENIYSPIKDLSIRDHIKDSNIWNHAYTEEEHRKFRDGTIKKWFKYTIKFDGLIPIMVTKIEIL</sequence>
<reference evidence="1" key="1">
    <citation type="submission" date="2020-03" db="EMBL/GenBank/DDBJ databases">
        <title>The deep terrestrial virosphere.</title>
        <authorList>
            <person name="Holmfeldt K."/>
            <person name="Nilsson E."/>
            <person name="Simone D."/>
            <person name="Lopez-Fernandez M."/>
            <person name="Wu X."/>
            <person name="de Brujin I."/>
            <person name="Lundin D."/>
            <person name="Andersson A."/>
            <person name="Bertilsson S."/>
            <person name="Dopson M."/>
        </authorList>
    </citation>
    <scope>NUCLEOTIDE SEQUENCE</scope>
    <source>
        <strain evidence="1">MM415A01778</strain>
    </source>
</reference>